<dbReference type="Proteomes" id="UP000214646">
    <property type="component" value="Unassembled WGS sequence"/>
</dbReference>
<gene>
    <name evidence="2" type="ORF">FRUB_01082</name>
</gene>
<evidence type="ECO:0000313" key="2">
    <source>
        <dbReference type="EMBL" id="OWK47383.1"/>
    </source>
</evidence>
<protein>
    <submittedName>
        <fullName evidence="2">HEAT repeat protein</fullName>
    </submittedName>
</protein>
<comment type="caution">
    <text evidence="2">The sequence shown here is derived from an EMBL/GenBank/DDBJ whole genome shotgun (WGS) entry which is preliminary data.</text>
</comment>
<dbReference type="SMART" id="SM00567">
    <property type="entry name" value="EZ_HEAT"/>
    <property type="match status" value="12"/>
</dbReference>
<dbReference type="SMART" id="SM00320">
    <property type="entry name" value="WD40"/>
    <property type="match status" value="4"/>
</dbReference>
<dbReference type="OrthoDB" id="5618659at2"/>
<dbReference type="PROSITE" id="PS50082">
    <property type="entry name" value="WD_REPEATS_2"/>
    <property type="match status" value="1"/>
</dbReference>
<keyword evidence="3" id="KW-1185">Reference proteome</keyword>
<dbReference type="InterPro" id="IPR015943">
    <property type="entry name" value="WD40/YVTN_repeat-like_dom_sf"/>
</dbReference>
<dbReference type="SUPFAM" id="SSF50998">
    <property type="entry name" value="Quinoprotein alcohol dehydrogenase-like"/>
    <property type="match status" value="1"/>
</dbReference>
<dbReference type="RefSeq" id="WP_088252496.1">
    <property type="nucleotide sequence ID" value="NZ_NIDE01000001.1"/>
</dbReference>
<name>A0A225E2B3_9BACT</name>
<dbReference type="InterPro" id="IPR001680">
    <property type="entry name" value="WD40_rpt"/>
</dbReference>
<dbReference type="Pfam" id="PF00400">
    <property type="entry name" value="WD40"/>
    <property type="match status" value="1"/>
</dbReference>
<dbReference type="InterPro" id="IPR011047">
    <property type="entry name" value="Quinoprotein_ADH-like_sf"/>
</dbReference>
<dbReference type="EMBL" id="NIDE01000001">
    <property type="protein sequence ID" value="OWK47383.1"/>
    <property type="molecule type" value="Genomic_DNA"/>
</dbReference>
<organism evidence="2 3">
    <name type="scientific">Fimbriiglobus ruber</name>
    <dbReference type="NCBI Taxonomy" id="1908690"/>
    <lineage>
        <taxon>Bacteria</taxon>
        <taxon>Pseudomonadati</taxon>
        <taxon>Planctomycetota</taxon>
        <taxon>Planctomycetia</taxon>
        <taxon>Gemmatales</taxon>
        <taxon>Gemmataceae</taxon>
        <taxon>Fimbriiglobus</taxon>
    </lineage>
</organism>
<dbReference type="InterPro" id="IPR026003">
    <property type="entry name" value="Cohesin_HEAT"/>
</dbReference>
<feature type="repeat" description="WD" evidence="1">
    <location>
        <begin position="282"/>
        <end position="313"/>
    </location>
</feature>
<evidence type="ECO:0000313" key="3">
    <source>
        <dbReference type="Proteomes" id="UP000214646"/>
    </source>
</evidence>
<sequence length="2176" mass="232646">MTPELLEALRQRIEAARAMLDKFPAAGRAVLEQQIQQMLAKLESEGTLGGLEAQLLSGTVGGSVGASGDKYLTYRGDIQSAAGVGGVLAFVTAHPEDQPTALFRLDADSLKLTEHALPTGGAVVAADEKTVFVAGTDRQLYSAAGNKAPTPLGQPFDAPIRAIVFVSGGRLAVLTGARLVTISTTDGEQLQSLDLPEAGTCLAADKTGQWLAAGTEKGTVVVFDGQDKSEFEPAESEKLHDGAVTALLFEPEELRFFSAGADHKLLTTHARGRLEPEDKGRDNNHEDFVTAMVWAPSGDRFLTGGWDAVLKTWPRVGGVKPAKFEGGVGRVVALAVVTAYNRPRLAVCSDDNTIRFIDLEPDGRFGEQVARVYGAVDRAKSELGQTDPRRREKVLKEVAKWDDAASLDLIANQLEKDADHQLRFVAAQLLAASRNPRAVAPLETAVNHRDEKVRVEAFKGLQTHLGATDFRPIDLALKTGKPDVGILAVKALVPRAGADDEALARLTEALNAGTWDVRKATIDGLTTVFAADPPQAGLTALGSKHGDVRATALARFYERKLLDDPRVRSAVRRRLEDDDSGVRRVAFLVSVLTRWNLANYLRKADPELHRQLGEIPGADVPIADVPVVDRARLTPDDFDVPLQATAARALDTCLRGARALSALGDPRAFGLLLQLSRDDAPAARVEVCHGLAALGDPRALARLRSMLGDPEASVRDAAYTSLARIEDTDPLGVASAGLTAAAEDVRRRGLQTLVEFVRKSPLGDPPAGAPDATSAPGWFLLVLALCDGAQAVRTEAWKAVLNLKVGGGGEPTLRFALRSTHADVRREVLTEVTAQAAEPWATPLLHEFFNDPDPGIRAEAFTQATRKAKEFAPLEAALASKYPDARRLAIEALIKRRTQQSQALLTSALHDPDRNLRQLALTALVDADAISALTEAAANEHPDVKVRAATALAKHGDPAALRPLLDLATVPEPTEKEREAAWLENAEAALLGLAELADPTAVSAIRWLVGSKHARVRKAAVEALAWSVRPGATDGLVQALPHADPAVRNRAAFGLAIHGDGSVLGRLLGDDLARDLGIGAVLAAAVALGATGDQLVSAALDATEETIRTRALFILLLAESRDASGAGQRPLACLSAKAPRVRLTGAQALELYTDADASREFLVQTLNDRGGETAWKIVPDVIDALAAVLVGGPPWVRARAVGLLAWFDEKEQAGWNQAWAVFSRRFAREIAEARTTAPPRKGSRVTAGQLKELAFGAYVGLVREQGSNAAPQAIGRIRQTALDRVFALASADARYSRAASPVLTQALGDPNLTVRTRAFEHLLALGIDRTRLGAEALEAGYTDLGVKGLELLAGAAAGDGDSVLEQVMLARTDDLAIEAAKLLAGRRGTVSVAAAAGQAAYEAMRQQAIRWLAAEYDQSAVARDHLRAALKSRYRLVREAAASELAAKKDAAAFDALVEMLRAADVPIKQQRAVEALTQLGDPRAADAFLDRLENDPAGTANLRMLTGCAAAFRRPETADRMLALADKNKEWRTAAFGAVLIVSGFDQAIEDPTDERPDRKWEEDQHPRHPAVFAKLLDRMIATGIVTLDQKLIVGATWCRSPEVDGPLGLLTTNPNDDLRDTAVAALGWRLKHRNAAPEVLLRALRHKNPTTQFLAADGLARAGRAEGLSVLLSAIEYLDDVSLRERAVIALGELGDARAVDVLLRLASEDGHALQEAAAEAIGHLKRSPESEKIGRLLERLAKGNGGVARRALAGLRWFDSASGWQLVRQRAADRMLGDWVRQTAVEQLGYKDEPANRTALTTLMLRESDTDLLVAAFGAARRLWGRDSLEPFYALLQNPEAEEWANDDDLFGGEKIVEVVSARGDPLQILTLFPKFAPAVQEVLESNLLGRTDIPVKEATAALAEADEGTVRLAARLLGRAGTTAAGAKGKVSDALAKWWTTWQERRAAVVRDPSRRHTLERATDCLRGLIWAAGRVGAGLDKLVALATERPDDPLFKPLRLEAVRCLASGTPKAMALSALETVARGTDPDARTIAADVLARHDAPRAAGLLEMLSSDLPSFRRLLAAKEVRAAVGFLQSAAGQVHYQPVALPALIAAKDVATLGAIANDRKKPEATRLGAIEGLGVMAAEPAEAVLVQVGKADGDDEDVRKAAWRALRRSKRARAARTAGKA</sequence>
<dbReference type="InterPro" id="IPR004155">
    <property type="entry name" value="PBS_lyase_HEAT"/>
</dbReference>
<dbReference type="Pfam" id="PF13646">
    <property type="entry name" value="HEAT_2"/>
    <property type="match status" value="4"/>
</dbReference>
<dbReference type="SUPFAM" id="SSF48371">
    <property type="entry name" value="ARM repeat"/>
    <property type="match status" value="3"/>
</dbReference>
<dbReference type="Pfam" id="PF12765">
    <property type="entry name" value="Cohesin_HEAT"/>
    <property type="match status" value="1"/>
</dbReference>
<dbReference type="PANTHER" id="PTHR12697">
    <property type="entry name" value="PBS LYASE HEAT-LIKE PROTEIN"/>
    <property type="match status" value="1"/>
</dbReference>
<dbReference type="PROSITE" id="PS50294">
    <property type="entry name" value="WD_REPEATS_REGION"/>
    <property type="match status" value="1"/>
</dbReference>
<dbReference type="Gene3D" id="1.25.10.10">
    <property type="entry name" value="Leucine-rich Repeat Variant"/>
    <property type="match status" value="7"/>
</dbReference>
<dbReference type="GO" id="GO:0019135">
    <property type="term" value="F:deoxyhypusine monooxygenase activity"/>
    <property type="evidence" value="ECO:0007669"/>
    <property type="project" value="TreeGrafter"/>
</dbReference>
<dbReference type="Gene3D" id="2.130.10.10">
    <property type="entry name" value="YVTN repeat-like/Quinoprotein amine dehydrogenase"/>
    <property type="match status" value="1"/>
</dbReference>
<keyword evidence="1" id="KW-0853">WD repeat</keyword>
<reference evidence="3" key="1">
    <citation type="submission" date="2017-06" db="EMBL/GenBank/DDBJ databases">
        <title>Genome analysis of Fimbriiglobus ruber SP5, the first member of the order Planctomycetales with confirmed chitinolytic capability.</title>
        <authorList>
            <person name="Ravin N.V."/>
            <person name="Rakitin A.L."/>
            <person name="Ivanova A.A."/>
            <person name="Beletsky A.V."/>
            <person name="Kulichevskaya I.S."/>
            <person name="Mardanov A.V."/>
            <person name="Dedysh S.N."/>
        </authorList>
    </citation>
    <scope>NUCLEOTIDE SEQUENCE [LARGE SCALE GENOMIC DNA]</scope>
    <source>
        <strain evidence="3">SP5</strain>
    </source>
</reference>
<proteinExistence type="predicted"/>
<dbReference type="PANTHER" id="PTHR12697:SF20">
    <property type="entry name" value="HEAT REPEAT-CONTAINING PROTEIN 4"/>
    <property type="match status" value="1"/>
</dbReference>
<accession>A0A225E2B3</accession>
<dbReference type="InterPro" id="IPR016024">
    <property type="entry name" value="ARM-type_fold"/>
</dbReference>
<dbReference type="InterPro" id="IPR011989">
    <property type="entry name" value="ARM-like"/>
</dbReference>
<evidence type="ECO:0000256" key="1">
    <source>
        <dbReference type="PROSITE-ProRule" id="PRU00221"/>
    </source>
</evidence>